<evidence type="ECO:0000313" key="5">
    <source>
        <dbReference type="Proteomes" id="UP000294772"/>
    </source>
</evidence>
<dbReference type="Proteomes" id="UP000294772">
    <property type="component" value="Unassembled WGS sequence"/>
</dbReference>
<proteinExistence type="predicted"/>
<dbReference type="EMBL" id="SLXF01000003">
    <property type="protein sequence ID" value="TCP08131.1"/>
    <property type="molecule type" value="Genomic_DNA"/>
</dbReference>
<gene>
    <name evidence="2" type="ORF">C1702_08110</name>
    <name evidence="3" type="ORF">EV676_103164</name>
</gene>
<dbReference type="PANTHER" id="PTHR10992">
    <property type="entry name" value="METHYLESTERASE FAMILY MEMBER"/>
    <property type="match status" value="1"/>
</dbReference>
<dbReference type="GO" id="GO:0080032">
    <property type="term" value="F:methyl jasmonate esterase activity"/>
    <property type="evidence" value="ECO:0007669"/>
    <property type="project" value="TreeGrafter"/>
</dbReference>
<dbReference type="EMBL" id="PSNY01000007">
    <property type="protein sequence ID" value="PPE70211.1"/>
    <property type="molecule type" value="Genomic_DNA"/>
</dbReference>
<name>A0A2S5T5F2_9BURK</name>
<organism evidence="2 4">
    <name type="scientific">Caldimonas thermodepolymerans</name>
    <dbReference type="NCBI Taxonomy" id="215580"/>
    <lineage>
        <taxon>Bacteria</taxon>
        <taxon>Pseudomonadati</taxon>
        <taxon>Pseudomonadota</taxon>
        <taxon>Betaproteobacteria</taxon>
        <taxon>Burkholderiales</taxon>
        <taxon>Sphaerotilaceae</taxon>
        <taxon>Caldimonas</taxon>
    </lineage>
</organism>
<dbReference type="RefSeq" id="WP_104357186.1">
    <property type="nucleotide sequence ID" value="NZ_CALFFA010000006.1"/>
</dbReference>
<evidence type="ECO:0000259" key="1">
    <source>
        <dbReference type="Pfam" id="PF12697"/>
    </source>
</evidence>
<reference evidence="3 5" key="2">
    <citation type="submission" date="2019-03" db="EMBL/GenBank/DDBJ databases">
        <title>Genomic Encyclopedia of Type Strains, Phase IV (KMG-IV): sequencing the most valuable type-strain genomes for metagenomic binning, comparative biology and taxonomic classification.</title>
        <authorList>
            <person name="Goeker M."/>
        </authorList>
    </citation>
    <scope>NUCLEOTIDE SEQUENCE [LARGE SCALE GENOMIC DNA]</scope>
    <source>
        <strain evidence="3 5">DSM 15264</strain>
    </source>
</reference>
<evidence type="ECO:0000313" key="4">
    <source>
        <dbReference type="Proteomes" id="UP000239406"/>
    </source>
</evidence>
<dbReference type="InterPro" id="IPR045889">
    <property type="entry name" value="MES/HNL"/>
</dbReference>
<protein>
    <submittedName>
        <fullName evidence="2 3">Alpha/beta hydrolase</fullName>
    </submittedName>
</protein>
<dbReference type="AlphaFoldDB" id="A0A2S5T5F2"/>
<comment type="caution">
    <text evidence="2">The sequence shown here is derived from an EMBL/GenBank/DDBJ whole genome shotgun (WGS) entry which is preliminary data.</text>
</comment>
<evidence type="ECO:0000313" key="3">
    <source>
        <dbReference type="EMBL" id="TCP08131.1"/>
    </source>
</evidence>
<dbReference type="Proteomes" id="UP000239406">
    <property type="component" value="Unassembled WGS sequence"/>
</dbReference>
<reference evidence="2 4" key="1">
    <citation type="submission" date="2018-02" db="EMBL/GenBank/DDBJ databases">
        <title>Reclassifiation of [Polyangium] brachysporum DSM 7029 as Guopingzhaonella breviflexa gen. nov., sp. nov., a member of the family Comamonadaceae.</title>
        <authorList>
            <person name="Tang B."/>
        </authorList>
    </citation>
    <scope>NUCLEOTIDE SEQUENCE [LARGE SCALE GENOMIC DNA]</scope>
    <source>
        <strain evidence="2 4">DSM 15344</strain>
    </source>
</reference>
<keyword evidence="4" id="KW-1185">Reference proteome</keyword>
<evidence type="ECO:0000313" key="2">
    <source>
        <dbReference type="EMBL" id="PPE70211.1"/>
    </source>
</evidence>
<accession>A0A2S5T5F2</accession>
<dbReference type="PANTHER" id="PTHR10992:SF1086">
    <property type="entry name" value="AB HYDROLASE-1 DOMAIN-CONTAINING PROTEIN"/>
    <property type="match status" value="1"/>
</dbReference>
<keyword evidence="2" id="KW-0378">Hydrolase</keyword>
<dbReference type="OrthoDB" id="9112061at2"/>
<dbReference type="Gene3D" id="3.40.50.1820">
    <property type="entry name" value="alpha/beta hydrolase"/>
    <property type="match status" value="1"/>
</dbReference>
<dbReference type="InterPro" id="IPR000073">
    <property type="entry name" value="AB_hydrolase_1"/>
</dbReference>
<dbReference type="Pfam" id="PF12697">
    <property type="entry name" value="Abhydrolase_6"/>
    <property type="match status" value="1"/>
</dbReference>
<feature type="domain" description="AB hydrolase-1" evidence="1">
    <location>
        <begin position="4"/>
        <end position="226"/>
    </location>
</feature>
<dbReference type="GO" id="GO:0080030">
    <property type="term" value="F:methyl indole-3-acetate esterase activity"/>
    <property type="evidence" value="ECO:0007669"/>
    <property type="project" value="TreeGrafter"/>
</dbReference>
<dbReference type="InterPro" id="IPR029058">
    <property type="entry name" value="AB_hydrolase_fold"/>
</dbReference>
<dbReference type="SUPFAM" id="SSF53474">
    <property type="entry name" value="alpha/beta-Hydrolases"/>
    <property type="match status" value="1"/>
</dbReference>
<sequence length="232" mass="25603">MADFVLVHGAWHGAWCWQRVLPGLWRAGHRAWAVSLTGVGERKHLMGPWITLATHVEDVLNVLEAEELRDAVLVGHSYAGMVITGVADLAPERVGQLVYLDAVVPLPGESWSSGHGPETQQQRREQIARQGLLPPADPALYGLQGEDHAWVARRQTPQPGGVYDSPLHFDPQRVSARPRTFVDCTRPALPTIDTSRRRVRSEPGWRVVELETGHDPMVSAPQALLQVLLSLA</sequence>